<dbReference type="InterPro" id="IPR027266">
    <property type="entry name" value="TrmE/GcvT-like"/>
</dbReference>
<accession>A0A8J2Z845</accession>
<dbReference type="InterPro" id="IPR006222">
    <property type="entry name" value="GCVT_N"/>
</dbReference>
<dbReference type="NCBIfam" id="TIGR03317">
    <property type="entry name" value="ygfZ_signature"/>
    <property type="match status" value="1"/>
</dbReference>
<dbReference type="GO" id="GO:0016226">
    <property type="term" value="P:iron-sulfur cluster assembly"/>
    <property type="evidence" value="ECO:0007669"/>
    <property type="project" value="TreeGrafter"/>
</dbReference>
<evidence type="ECO:0000259" key="2">
    <source>
        <dbReference type="Pfam" id="PF01571"/>
    </source>
</evidence>
<comment type="caution">
    <text evidence="4">The sequence shown here is derived from an EMBL/GenBank/DDBJ whole genome shotgun (WGS) entry which is preliminary data.</text>
</comment>
<gene>
    <name evidence="4" type="ORF">GCM10010964_03390</name>
</gene>
<keyword evidence="5" id="KW-1185">Reference proteome</keyword>
<dbReference type="Pfam" id="PF25455">
    <property type="entry name" value="Beta-barrel_CAF17_C"/>
    <property type="match status" value="1"/>
</dbReference>
<dbReference type="Gene3D" id="3.30.1360.120">
    <property type="entry name" value="Probable tRNA modification gtpase trme, domain 1"/>
    <property type="match status" value="2"/>
</dbReference>
<dbReference type="PANTHER" id="PTHR22602:SF0">
    <property type="entry name" value="TRANSFERASE CAF17, MITOCHONDRIAL-RELATED"/>
    <property type="match status" value="1"/>
</dbReference>
<dbReference type="Proteomes" id="UP000597507">
    <property type="component" value="Unassembled WGS sequence"/>
</dbReference>
<dbReference type="InterPro" id="IPR057460">
    <property type="entry name" value="CAF17_C"/>
</dbReference>
<evidence type="ECO:0000259" key="3">
    <source>
        <dbReference type="Pfam" id="PF25455"/>
    </source>
</evidence>
<dbReference type="AlphaFoldDB" id="A0A8J2Z845"/>
<sequence length="307" mass="32788">MLSAVRRRIPAGALAPAGRAPHLLRMPIAPLPDRGVVEVAGEDRIAFLQGLVSNDVTLAAPGRAAWAALLTPQGKWLADFFVLDAGDGRLLLDCERAQAAMLVQRLGRFRLRARVALRDASEAFVVLAGWGATAPPPGQALAAPDPRLPEAGWRLLVPAGSAPPPADAAWEDWDLHRLALGLPDGSRDLEAERTVLLEAGFDELNGVSWTKGCYLGQELTARTRYRGLVKRRLVPVTVEEGPLPARGTPVLAPDGVERGEMRSGRGNRGLALLRLEAIARGEALACGAARITPRIPGWMRLPARDAA</sequence>
<dbReference type="InterPro" id="IPR045179">
    <property type="entry name" value="YgfZ/GcvT"/>
</dbReference>
<evidence type="ECO:0000313" key="5">
    <source>
        <dbReference type="Proteomes" id="UP000597507"/>
    </source>
</evidence>
<dbReference type="Pfam" id="PF01571">
    <property type="entry name" value="GCV_T"/>
    <property type="match status" value="1"/>
</dbReference>
<proteinExistence type="predicted"/>
<feature type="domain" description="GCVT N-terminal" evidence="2">
    <location>
        <begin position="36"/>
        <end position="134"/>
    </location>
</feature>
<protein>
    <submittedName>
        <fullName evidence="4">Glycine cleavage system protein T</fullName>
    </submittedName>
</protein>
<evidence type="ECO:0000313" key="4">
    <source>
        <dbReference type="EMBL" id="GGG18482.1"/>
    </source>
</evidence>
<dbReference type="EMBL" id="BMKS01000001">
    <property type="protein sequence ID" value="GGG18482.1"/>
    <property type="molecule type" value="Genomic_DNA"/>
</dbReference>
<evidence type="ECO:0000256" key="1">
    <source>
        <dbReference type="ARBA" id="ARBA00022946"/>
    </source>
</evidence>
<dbReference type="SUPFAM" id="SSF103025">
    <property type="entry name" value="Folate-binding domain"/>
    <property type="match status" value="1"/>
</dbReference>
<organism evidence="4 5">
    <name type="scientific">Caldovatus sediminis</name>
    <dbReference type="NCBI Taxonomy" id="2041189"/>
    <lineage>
        <taxon>Bacteria</taxon>
        <taxon>Pseudomonadati</taxon>
        <taxon>Pseudomonadota</taxon>
        <taxon>Alphaproteobacteria</taxon>
        <taxon>Acetobacterales</taxon>
        <taxon>Roseomonadaceae</taxon>
        <taxon>Caldovatus</taxon>
    </lineage>
</organism>
<reference evidence="4 5" key="1">
    <citation type="journal article" date="2014" name="Int. J. Syst. Evol. Microbiol.">
        <title>Complete genome sequence of Corynebacterium casei LMG S-19264T (=DSM 44701T), isolated from a smear-ripened cheese.</title>
        <authorList>
            <consortium name="US DOE Joint Genome Institute (JGI-PGF)"/>
            <person name="Walter F."/>
            <person name="Albersmeier A."/>
            <person name="Kalinowski J."/>
            <person name="Ruckert C."/>
        </authorList>
    </citation>
    <scope>NUCLEOTIDE SEQUENCE [LARGE SCALE GENOMIC DNA]</scope>
    <source>
        <strain evidence="4 5">CGMCC 1.16330</strain>
    </source>
</reference>
<feature type="domain" description="CAF17 C-terminal" evidence="3">
    <location>
        <begin position="230"/>
        <end position="300"/>
    </location>
</feature>
<dbReference type="PANTHER" id="PTHR22602">
    <property type="entry name" value="TRANSFERASE CAF17, MITOCHONDRIAL-RELATED"/>
    <property type="match status" value="1"/>
</dbReference>
<name>A0A8J2Z845_9PROT</name>
<keyword evidence="1" id="KW-0809">Transit peptide</keyword>
<dbReference type="InterPro" id="IPR017703">
    <property type="entry name" value="YgfZ/GCV_T_CS"/>
</dbReference>